<dbReference type="Proteomes" id="UP001272987">
    <property type="component" value="Unassembled WGS sequence"/>
</dbReference>
<name>A0ABU4LX38_9ACTN</name>
<evidence type="ECO:0000313" key="2">
    <source>
        <dbReference type="Proteomes" id="UP001272987"/>
    </source>
</evidence>
<organism evidence="1 2">
    <name type="scientific">Streptomyces acidiscabies</name>
    <dbReference type="NCBI Taxonomy" id="42234"/>
    <lineage>
        <taxon>Bacteria</taxon>
        <taxon>Bacillati</taxon>
        <taxon>Actinomycetota</taxon>
        <taxon>Actinomycetes</taxon>
        <taxon>Kitasatosporales</taxon>
        <taxon>Streptomycetaceae</taxon>
        <taxon>Streptomyces</taxon>
    </lineage>
</organism>
<reference evidence="1 2" key="1">
    <citation type="journal article" date="2023" name="Microb. Genom.">
        <title>Mesoterricola silvestris gen. nov., sp. nov., Mesoterricola sediminis sp. nov., Geothrix oryzae sp. nov., Geothrix edaphica sp. nov., Geothrix rubra sp. nov., and Geothrix limicola sp. nov., six novel members of Acidobacteriota isolated from soils.</title>
        <authorList>
            <person name="Weisberg A.J."/>
            <person name="Pearce E."/>
            <person name="Kramer C.G."/>
            <person name="Chang J.H."/>
            <person name="Clarke C.R."/>
        </authorList>
    </citation>
    <scope>NUCLEOTIDE SEQUENCE [LARGE SCALE GENOMIC DNA]</scope>
    <source>
        <strain evidence="1 2">NB05-1H</strain>
    </source>
</reference>
<dbReference type="EMBL" id="JARAWP010000011">
    <property type="protein sequence ID" value="MDX3020076.1"/>
    <property type="molecule type" value="Genomic_DNA"/>
</dbReference>
<proteinExistence type="predicted"/>
<protein>
    <submittedName>
        <fullName evidence="1">Uncharacterized protein</fullName>
    </submittedName>
</protein>
<dbReference type="RefSeq" id="WP_319166738.1">
    <property type="nucleotide sequence ID" value="NZ_JARAWP010000011.1"/>
</dbReference>
<sequence>MKHKTTEIVDATIQMYADLQAIAGLTSRVLAKISYKTVPQQLKAFLGSPRVAFAPVPDSPLNPAQR</sequence>
<accession>A0ABU4LX38</accession>
<keyword evidence="2" id="KW-1185">Reference proteome</keyword>
<comment type="caution">
    <text evidence="1">The sequence shown here is derived from an EMBL/GenBank/DDBJ whole genome shotgun (WGS) entry which is preliminary data.</text>
</comment>
<gene>
    <name evidence="1" type="ORF">PV666_19615</name>
</gene>
<evidence type="ECO:0000313" key="1">
    <source>
        <dbReference type="EMBL" id="MDX3020076.1"/>
    </source>
</evidence>